<dbReference type="AlphaFoldDB" id="A0A4Z2I4F0"/>
<dbReference type="EMBL" id="SRLO01000131">
    <property type="protein sequence ID" value="TNN72877.1"/>
    <property type="molecule type" value="Genomic_DNA"/>
</dbReference>
<feature type="region of interest" description="Disordered" evidence="1">
    <location>
        <begin position="1"/>
        <end position="66"/>
    </location>
</feature>
<proteinExistence type="predicted"/>
<organism evidence="2 3">
    <name type="scientific">Liparis tanakae</name>
    <name type="common">Tanaka's snailfish</name>
    <dbReference type="NCBI Taxonomy" id="230148"/>
    <lineage>
        <taxon>Eukaryota</taxon>
        <taxon>Metazoa</taxon>
        <taxon>Chordata</taxon>
        <taxon>Craniata</taxon>
        <taxon>Vertebrata</taxon>
        <taxon>Euteleostomi</taxon>
        <taxon>Actinopterygii</taxon>
        <taxon>Neopterygii</taxon>
        <taxon>Teleostei</taxon>
        <taxon>Neoteleostei</taxon>
        <taxon>Acanthomorphata</taxon>
        <taxon>Eupercaria</taxon>
        <taxon>Perciformes</taxon>
        <taxon>Cottioidei</taxon>
        <taxon>Cottales</taxon>
        <taxon>Liparidae</taxon>
        <taxon>Liparis</taxon>
    </lineage>
</organism>
<dbReference type="Proteomes" id="UP000314294">
    <property type="component" value="Unassembled WGS sequence"/>
</dbReference>
<comment type="caution">
    <text evidence="2">The sequence shown here is derived from an EMBL/GenBank/DDBJ whole genome shotgun (WGS) entry which is preliminary data.</text>
</comment>
<feature type="compositionally biased region" description="Basic and acidic residues" evidence="1">
    <location>
        <begin position="44"/>
        <end position="65"/>
    </location>
</feature>
<gene>
    <name evidence="2" type="ORF">EYF80_016806</name>
</gene>
<reference evidence="2 3" key="1">
    <citation type="submission" date="2019-03" db="EMBL/GenBank/DDBJ databases">
        <title>First draft genome of Liparis tanakae, snailfish: a comprehensive survey of snailfish specific genes.</title>
        <authorList>
            <person name="Kim W."/>
            <person name="Song I."/>
            <person name="Jeong J.-H."/>
            <person name="Kim D."/>
            <person name="Kim S."/>
            <person name="Ryu S."/>
            <person name="Song J.Y."/>
            <person name="Lee S.K."/>
        </authorList>
    </citation>
    <scope>NUCLEOTIDE SEQUENCE [LARGE SCALE GENOMIC DNA]</scope>
    <source>
        <tissue evidence="2">Muscle</tissue>
    </source>
</reference>
<evidence type="ECO:0000256" key="1">
    <source>
        <dbReference type="SAM" id="MobiDB-lite"/>
    </source>
</evidence>
<protein>
    <submittedName>
        <fullName evidence="2">Uncharacterized protein</fullName>
    </submittedName>
</protein>
<keyword evidence="3" id="KW-1185">Reference proteome</keyword>
<feature type="compositionally biased region" description="Gly residues" evidence="1">
    <location>
        <begin position="1"/>
        <end position="10"/>
    </location>
</feature>
<sequence>MTSTLGGGWSGRRHAVPPAAAAAGAAGTPEGVGHAGRRGARARRAQEHKGVRGDVGDVGGADRPRCGNQRSVIIIIFIITWGNTRHRAWLHGRVAGA</sequence>
<name>A0A4Z2I4F0_9TELE</name>
<evidence type="ECO:0000313" key="3">
    <source>
        <dbReference type="Proteomes" id="UP000314294"/>
    </source>
</evidence>
<evidence type="ECO:0000313" key="2">
    <source>
        <dbReference type="EMBL" id="TNN72877.1"/>
    </source>
</evidence>
<accession>A0A4Z2I4F0</accession>